<dbReference type="PROSITE" id="PS51257">
    <property type="entry name" value="PROKAR_LIPOPROTEIN"/>
    <property type="match status" value="1"/>
</dbReference>
<dbReference type="Proteomes" id="UP000248889">
    <property type="component" value="Unassembled WGS sequence"/>
</dbReference>
<dbReference type="InterPro" id="IPR005673">
    <property type="entry name" value="ABC_phos-bd_PstS"/>
</dbReference>
<proteinExistence type="inferred from homology"/>
<dbReference type="PIRSF" id="PIRSF002756">
    <property type="entry name" value="PstS"/>
    <property type="match status" value="1"/>
</dbReference>
<evidence type="ECO:0000259" key="7">
    <source>
        <dbReference type="Pfam" id="PF12849"/>
    </source>
</evidence>
<evidence type="ECO:0000313" key="9">
    <source>
        <dbReference type="Proteomes" id="UP000248889"/>
    </source>
</evidence>
<dbReference type="NCBIfam" id="TIGR00975">
    <property type="entry name" value="3a0107s03"/>
    <property type="match status" value="1"/>
</dbReference>
<evidence type="ECO:0000313" key="8">
    <source>
        <dbReference type="EMBL" id="RAG84581.1"/>
    </source>
</evidence>
<keyword evidence="6" id="KW-0732">Signal</keyword>
<dbReference type="GO" id="GO:0035435">
    <property type="term" value="P:phosphate ion transmembrane transport"/>
    <property type="evidence" value="ECO:0007669"/>
    <property type="project" value="InterPro"/>
</dbReference>
<dbReference type="PANTHER" id="PTHR42996:SF1">
    <property type="entry name" value="PHOSPHATE-BINDING PROTEIN PSTS"/>
    <property type="match status" value="1"/>
</dbReference>
<evidence type="ECO:0000256" key="6">
    <source>
        <dbReference type="SAM" id="SignalP"/>
    </source>
</evidence>
<keyword evidence="9" id="KW-1185">Reference proteome</keyword>
<organism evidence="8 9">
    <name type="scientific">Streptacidiphilus pinicola</name>
    <dbReference type="NCBI Taxonomy" id="2219663"/>
    <lineage>
        <taxon>Bacteria</taxon>
        <taxon>Bacillati</taxon>
        <taxon>Actinomycetota</taxon>
        <taxon>Actinomycetes</taxon>
        <taxon>Kitasatosporales</taxon>
        <taxon>Streptomycetaceae</taxon>
        <taxon>Streptacidiphilus</taxon>
    </lineage>
</organism>
<dbReference type="GO" id="GO:0042301">
    <property type="term" value="F:phosphate ion binding"/>
    <property type="evidence" value="ECO:0007669"/>
    <property type="project" value="InterPro"/>
</dbReference>
<evidence type="ECO:0000256" key="5">
    <source>
        <dbReference type="PIRSR" id="PIRSR002756-1"/>
    </source>
</evidence>
<reference evidence="8 9" key="1">
    <citation type="submission" date="2018-06" db="EMBL/GenBank/DDBJ databases">
        <title>Streptacidiphilus pinicola sp. nov., isolated from pine grove soil.</title>
        <authorList>
            <person name="Roh S.G."/>
            <person name="Park S."/>
            <person name="Kim M.-K."/>
            <person name="Yun B.-R."/>
            <person name="Park J."/>
            <person name="Kim M.J."/>
            <person name="Kim Y.S."/>
            <person name="Kim S.B."/>
        </authorList>
    </citation>
    <scope>NUCLEOTIDE SEQUENCE [LARGE SCALE GENOMIC DNA]</scope>
    <source>
        <strain evidence="8 9">MMS16-CNU450</strain>
    </source>
</reference>
<dbReference type="CDD" id="cd13565">
    <property type="entry name" value="PBP2_PstS"/>
    <property type="match status" value="1"/>
</dbReference>
<evidence type="ECO:0000256" key="1">
    <source>
        <dbReference type="ARBA" id="ARBA00008725"/>
    </source>
</evidence>
<feature type="binding site" evidence="5">
    <location>
        <position position="98"/>
    </location>
    <ligand>
        <name>phosphate</name>
        <dbReference type="ChEBI" id="CHEBI:43474"/>
    </ligand>
</feature>
<dbReference type="Gene3D" id="3.40.190.10">
    <property type="entry name" value="Periplasmic binding protein-like II"/>
    <property type="match status" value="2"/>
</dbReference>
<dbReference type="GO" id="GO:0043190">
    <property type="term" value="C:ATP-binding cassette (ABC) transporter complex"/>
    <property type="evidence" value="ECO:0007669"/>
    <property type="project" value="InterPro"/>
</dbReference>
<evidence type="ECO:0000256" key="3">
    <source>
        <dbReference type="ARBA" id="ARBA00022592"/>
    </source>
</evidence>
<comment type="caution">
    <text evidence="8">The sequence shown here is derived from an EMBL/GenBank/DDBJ whole genome shotgun (WGS) entry which is preliminary data.</text>
</comment>
<keyword evidence="3 4" id="KW-0592">Phosphate transport</keyword>
<dbReference type="PANTHER" id="PTHR42996">
    <property type="entry name" value="PHOSPHATE-BINDING PROTEIN PSTS"/>
    <property type="match status" value="1"/>
</dbReference>
<gene>
    <name evidence="8" type="primary">pstS</name>
    <name evidence="8" type="ORF">DN069_16175</name>
</gene>
<dbReference type="RefSeq" id="WP_111501703.1">
    <property type="nucleotide sequence ID" value="NZ_QKYN01000062.1"/>
</dbReference>
<evidence type="ECO:0000256" key="2">
    <source>
        <dbReference type="ARBA" id="ARBA00022448"/>
    </source>
</evidence>
<dbReference type="SUPFAM" id="SSF53850">
    <property type="entry name" value="Periplasmic binding protein-like II"/>
    <property type="match status" value="1"/>
</dbReference>
<feature type="binding site" evidence="5">
    <location>
        <position position="116"/>
    </location>
    <ligand>
        <name>phosphate</name>
        <dbReference type="ChEBI" id="CHEBI:43474"/>
    </ligand>
</feature>
<dbReference type="InterPro" id="IPR050962">
    <property type="entry name" value="Phosphate-bind_PstS"/>
</dbReference>
<feature type="signal peptide" evidence="6">
    <location>
        <begin position="1"/>
        <end position="26"/>
    </location>
</feature>
<protein>
    <recommendedName>
        <fullName evidence="4">Phosphate-binding protein</fullName>
    </recommendedName>
</protein>
<dbReference type="OrthoDB" id="9801510at2"/>
<evidence type="ECO:0000256" key="4">
    <source>
        <dbReference type="PIRNR" id="PIRNR002756"/>
    </source>
</evidence>
<accession>A0A2X0IMN4</accession>
<sequence length="385" mass="38625">MKLQRNGRTKALAIGALAVVSSLTLAACGSDNNSNTNSSSSPAAGGSSAAAASIACNGASGQLLGAGSTAQQNAMTQWVKDFQAACSGVTINYQGTGSGAGITSFQSGKVAFAGSDAAMKAADVAKTQGTACKNGGKGINIPMIGGPIAIGYNLPGVQNLVLDAPTLAQIFTGKIAKWDDAAIKKLNPSANLPSLPIQTFHRSDGSGTTANFTGYLAAAAPSDYTEQPNKLWQAKGGQAAAGSAGLAAQVKQVQGAISYFELSYATQQSITTAQISTGASAPVAVSTDAASKAVGDAKVVGTAPDLALDLKSAYTTKADGAYPIVLVTYEIACDKGNDATSLKTLKSFLTYISSTPGQNSVTSLGYFPLPASLQAQVKTTIDSLS</sequence>
<keyword evidence="2 4" id="KW-0813">Transport</keyword>
<dbReference type="Pfam" id="PF12849">
    <property type="entry name" value="PBP_like_2"/>
    <property type="match status" value="1"/>
</dbReference>
<name>A0A2X0IMN4_9ACTN</name>
<dbReference type="InterPro" id="IPR024370">
    <property type="entry name" value="PBP_domain"/>
</dbReference>
<feature type="binding site" evidence="5">
    <location>
        <begin position="206"/>
        <end position="208"/>
    </location>
    <ligand>
        <name>phosphate</name>
        <dbReference type="ChEBI" id="CHEBI:43474"/>
    </ligand>
</feature>
<dbReference type="AlphaFoldDB" id="A0A2X0IMN4"/>
<feature type="domain" description="PBP" evidence="7">
    <location>
        <begin position="58"/>
        <end position="353"/>
    </location>
</feature>
<comment type="similarity">
    <text evidence="1 4">Belongs to the PstS family.</text>
</comment>
<dbReference type="EMBL" id="QKYN01000062">
    <property type="protein sequence ID" value="RAG84581.1"/>
    <property type="molecule type" value="Genomic_DNA"/>
</dbReference>
<feature type="chain" id="PRO_5038524794" description="Phosphate-binding protein" evidence="6">
    <location>
        <begin position="27"/>
        <end position="385"/>
    </location>
</feature>
<feature type="binding site" evidence="5">
    <location>
        <begin position="68"/>
        <end position="70"/>
    </location>
    <ligand>
        <name>phosphate</name>
        <dbReference type="ChEBI" id="CHEBI:43474"/>
    </ligand>
</feature>